<proteinExistence type="predicted"/>
<dbReference type="Proteomes" id="UP001172386">
    <property type="component" value="Unassembled WGS sequence"/>
</dbReference>
<evidence type="ECO:0000313" key="2">
    <source>
        <dbReference type="Proteomes" id="UP001172386"/>
    </source>
</evidence>
<evidence type="ECO:0000313" key="1">
    <source>
        <dbReference type="EMBL" id="KAJ9653149.1"/>
    </source>
</evidence>
<sequence>IVACASTVRDLGQMCVNCHFVVFKDTEDESIKALTLANKTRPEGFLAEIVNQHTSLAHEYATQAEANPSGHRYCAENGYVKNDADVVAALKPAFTTLPHPKAFAIWFAMAPCSRRKLPDMALSMQSDHYFAVYTVWENELDDERCQKWTKTVMEGLAPHCDGAYLGDSDFQIRLTKFWTDEKAKRLMDIRRSRNPGGRICGYLVRDDTSGVDGLQNVDEWCV</sequence>
<accession>A0ACC2ZZF2</accession>
<reference evidence="1" key="1">
    <citation type="submission" date="2022-10" db="EMBL/GenBank/DDBJ databases">
        <title>Culturing micro-colonial fungi from biological soil crusts in the Mojave desert and describing Neophaeococcomyces mojavensis, and introducing the new genera and species Taxawa tesnikishii.</title>
        <authorList>
            <person name="Kurbessoian T."/>
            <person name="Stajich J.E."/>
        </authorList>
    </citation>
    <scope>NUCLEOTIDE SEQUENCE</scope>
    <source>
        <strain evidence="1">JES_112</strain>
    </source>
</reference>
<gene>
    <name evidence="1" type="ORF">H2198_007661</name>
</gene>
<feature type="non-terminal residue" evidence="1">
    <location>
        <position position="1"/>
    </location>
</feature>
<comment type="caution">
    <text evidence="1">The sequence shown here is derived from an EMBL/GenBank/DDBJ whole genome shotgun (WGS) entry which is preliminary data.</text>
</comment>
<name>A0ACC2ZZF2_9EURO</name>
<keyword evidence="2" id="KW-1185">Reference proteome</keyword>
<dbReference type="EMBL" id="JAPDRQ010000165">
    <property type="protein sequence ID" value="KAJ9653149.1"/>
    <property type="molecule type" value="Genomic_DNA"/>
</dbReference>
<protein>
    <submittedName>
        <fullName evidence="1">Uncharacterized protein</fullName>
    </submittedName>
</protein>
<organism evidence="1 2">
    <name type="scientific">Neophaeococcomyces mojaviensis</name>
    <dbReference type="NCBI Taxonomy" id="3383035"/>
    <lineage>
        <taxon>Eukaryota</taxon>
        <taxon>Fungi</taxon>
        <taxon>Dikarya</taxon>
        <taxon>Ascomycota</taxon>
        <taxon>Pezizomycotina</taxon>
        <taxon>Eurotiomycetes</taxon>
        <taxon>Chaetothyriomycetidae</taxon>
        <taxon>Chaetothyriales</taxon>
        <taxon>Chaetothyriales incertae sedis</taxon>
        <taxon>Neophaeococcomyces</taxon>
    </lineage>
</organism>